<dbReference type="VEuPathDB" id="VectorBase:GBRI018681"/>
<sequence>MNICDTAATQPKRCRSDGGGGGSGDHGGDNLIVVISDAVLLTIFFSGLMSDTKLLTYLIANYETEQAVSNYLSYDVSLLMVSRIDLCPSLVLSVNAFVIYLMRSM</sequence>
<keyword evidence="1" id="KW-1133">Transmembrane helix</keyword>
<accession>A0A1A9WGA9</accession>
<name>A0A1A9WGA9_9MUSC</name>
<evidence type="ECO:0000313" key="3">
    <source>
        <dbReference type="Proteomes" id="UP000091820"/>
    </source>
</evidence>
<evidence type="ECO:0000313" key="2">
    <source>
        <dbReference type="EnsemblMetazoa" id="GBRI018681-PA"/>
    </source>
</evidence>
<dbReference type="EnsemblMetazoa" id="GBRI018681-RA">
    <property type="protein sequence ID" value="GBRI018681-PA"/>
    <property type="gene ID" value="GBRI018681"/>
</dbReference>
<proteinExistence type="predicted"/>
<organism evidence="2 3">
    <name type="scientific">Glossina brevipalpis</name>
    <dbReference type="NCBI Taxonomy" id="37001"/>
    <lineage>
        <taxon>Eukaryota</taxon>
        <taxon>Metazoa</taxon>
        <taxon>Ecdysozoa</taxon>
        <taxon>Arthropoda</taxon>
        <taxon>Hexapoda</taxon>
        <taxon>Insecta</taxon>
        <taxon>Pterygota</taxon>
        <taxon>Neoptera</taxon>
        <taxon>Endopterygota</taxon>
        <taxon>Diptera</taxon>
        <taxon>Brachycera</taxon>
        <taxon>Muscomorpha</taxon>
        <taxon>Hippoboscoidea</taxon>
        <taxon>Glossinidae</taxon>
        <taxon>Glossina</taxon>
    </lineage>
</organism>
<reference evidence="2" key="2">
    <citation type="submission" date="2020-05" db="UniProtKB">
        <authorList>
            <consortium name="EnsemblMetazoa"/>
        </authorList>
    </citation>
    <scope>IDENTIFICATION</scope>
    <source>
        <strain evidence="2">IAEA</strain>
    </source>
</reference>
<dbReference type="AlphaFoldDB" id="A0A1A9WGA9"/>
<keyword evidence="1" id="KW-0472">Membrane</keyword>
<dbReference type="Proteomes" id="UP000091820">
    <property type="component" value="Unassembled WGS sequence"/>
</dbReference>
<keyword evidence="1" id="KW-0812">Transmembrane</keyword>
<evidence type="ECO:0000256" key="1">
    <source>
        <dbReference type="SAM" id="Phobius"/>
    </source>
</evidence>
<protein>
    <submittedName>
        <fullName evidence="2">Uncharacterized protein</fullName>
    </submittedName>
</protein>
<reference evidence="3" key="1">
    <citation type="submission" date="2014-03" db="EMBL/GenBank/DDBJ databases">
        <authorList>
            <person name="Aksoy S."/>
            <person name="Warren W."/>
            <person name="Wilson R.K."/>
        </authorList>
    </citation>
    <scope>NUCLEOTIDE SEQUENCE [LARGE SCALE GENOMIC DNA]</scope>
    <source>
        <strain evidence="3">IAEA</strain>
    </source>
</reference>
<keyword evidence="3" id="KW-1185">Reference proteome</keyword>
<feature type="transmembrane region" description="Helical" evidence="1">
    <location>
        <begin position="80"/>
        <end position="102"/>
    </location>
</feature>
<feature type="transmembrane region" description="Helical" evidence="1">
    <location>
        <begin position="31"/>
        <end position="49"/>
    </location>
</feature>